<protein>
    <submittedName>
        <fullName evidence="1">EvbL</fullName>
    </submittedName>
</protein>
<sequence>MTELPELSAAETAAAADKIIHDIGSTWMLDPAVSAHGEELGYANPFAFYFAGRGGVLGDVDGGVVWSALGFFEPGVVRAMWDEGVTVAGAREAARRYTRAFRAWAEERVPDDPRLCELAERVANAAEGAGLPLFCGWRAEPLPESGPGRLVQVLQVLRELRGGMHLVATTAVGLTPLEAVLTNEGEGKANFCGWQGDFPDCTALKPRLAEAEEITDRLSAAVYERALSPSERAEFAALVAKAGAAVLP</sequence>
<dbReference type="InterPro" id="IPR054058">
    <property type="entry name" value="HTH_67"/>
</dbReference>
<comment type="caution">
    <text evidence="1">The sequence shown here is derived from an EMBL/GenBank/DDBJ whole genome shotgun (WGS) entry which is preliminary data.</text>
</comment>
<keyword evidence="2" id="KW-1185">Reference proteome</keyword>
<organism evidence="1 2">
    <name type="scientific">Actinomadura geliboluensis</name>
    <dbReference type="NCBI Taxonomy" id="882440"/>
    <lineage>
        <taxon>Bacteria</taxon>
        <taxon>Bacillati</taxon>
        <taxon>Actinomycetota</taxon>
        <taxon>Actinomycetes</taxon>
        <taxon>Streptosporangiales</taxon>
        <taxon>Thermomonosporaceae</taxon>
        <taxon>Actinomadura</taxon>
    </lineage>
</organism>
<gene>
    <name evidence="1" type="ORF">ETD96_11255</name>
</gene>
<dbReference type="EMBL" id="VCKZ01000059">
    <property type="protein sequence ID" value="TMR40367.1"/>
    <property type="molecule type" value="Genomic_DNA"/>
</dbReference>
<dbReference type="Proteomes" id="UP000305238">
    <property type="component" value="Unassembled WGS sequence"/>
</dbReference>
<name>A0A5S4H5H2_9ACTN</name>
<reference evidence="1 2" key="1">
    <citation type="submission" date="2019-05" db="EMBL/GenBank/DDBJ databases">
        <title>Draft genome sequence of Actinomadura geliboluensis A8036.</title>
        <authorList>
            <person name="Saricaoglu S."/>
            <person name="Isik K."/>
        </authorList>
    </citation>
    <scope>NUCLEOTIDE SEQUENCE [LARGE SCALE GENOMIC DNA]</scope>
    <source>
        <strain evidence="1 2">A8036</strain>
    </source>
</reference>
<dbReference type="NCBIfam" id="NF047719">
    <property type="entry name" value="SCO6745_fam_HTH"/>
    <property type="match status" value="1"/>
</dbReference>
<evidence type="ECO:0000313" key="2">
    <source>
        <dbReference type="Proteomes" id="UP000305238"/>
    </source>
</evidence>
<accession>A0A5S4H5H2</accession>
<dbReference type="Pfam" id="PF21863">
    <property type="entry name" value="HTH_67"/>
    <property type="match status" value="1"/>
</dbReference>
<dbReference type="AlphaFoldDB" id="A0A5S4H5H2"/>
<proteinExistence type="predicted"/>
<dbReference type="RefSeq" id="WP_138636270.1">
    <property type="nucleotide sequence ID" value="NZ_JASWDG010000145.1"/>
</dbReference>
<dbReference type="OrthoDB" id="3820010at2"/>
<evidence type="ECO:0000313" key="1">
    <source>
        <dbReference type="EMBL" id="TMR40367.1"/>
    </source>
</evidence>